<dbReference type="FunFam" id="3.40.50.300:FF:001389">
    <property type="entry name" value="ATP-dependent DNA helicase RecQ"/>
    <property type="match status" value="1"/>
</dbReference>
<keyword evidence="4 11" id="KW-0378">Hydrolase</keyword>
<keyword evidence="15" id="KW-1185">Reference proteome</keyword>
<dbReference type="PROSITE" id="PS51192">
    <property type="entry name" value="HELICASE_ATP_BIND_1"/>
    <property type="match status" value="1"/>
</dbReference>
<dbReference type="InterPro" id="IPR011545">
    <property type="entry name" value="DEAD/DEAH_box_helicase_dom"/>
</dbReference>
<evidence type="ECO:0000256" key="3">
    <source>
        <dbReference type="ARBA" id="ARBA00022741"/>
    </source>
</evidence>
<comment type="subcellular location">
    <subcellularLocation>
        <location evidence="1 11">Nucleus</location>
    </subcellularLocation>
</comment>
<keyword evidence="7" id="KW-0238">DNA-binding</keyword>
<name>S7W9X7_SPRLO</name>
<dbReference type="GO" id="GO:0016887">
    <property type="term" value="F:ATP hydrolysis activity"/>
    <property type="evidence" value="ECO:0007669"/>
    <property type="project" value="RHEA"/>
</dbReference>
<dbReference type="GO" id="GO:0005737">
    <property type="term" value="C:cytoplasm"/>
    <property type="evidence" value="ECO:0007669"/>
    <property type="project" value="TreeGrafter"/>
</dbReference>
<evidence type="ECO:0000256" key="9">
    <source>
        <dbReference type="ARBA" id="ARBA00023242"/>
    </source>
</evidence>
<dbReference type="CDD" id="cd17920">
    <property type="entry name" value="DEXHc_RecQ"/>
    <property type="match status" value="1"/>
</dbReference>
<dbReference type="InterPro" id="IPR032284">
    <property type="entry name" value="RecQ_Zn-bd"/>
</dbReference>
<dbReference type="HOGENOM" id="CLU_352391_0_0_1"/>
<dbReference type="GO" id="GO:0000724">
    <property type="term" value="P:double-strand break repair via homologous recombination"/>
    <property type="evidence" value="ECO:0007669"/>
    <property type="project" value="TreeGrafter"/>
</dbReference>
<keyword evidence="6 11" id="KW-0067">ATP-binding</keyword>
<dbReference type="InterPro" id="IPR027417">
    <property type="entry name" value="P-loop_NTPase"/>
</dbReference>
<reference evidence="15" key="1">
    <citation type="journal article" date="2013" name="PLoS Genet.">
        <title>The genome of Spraguea lophii and the basis of host-microsporidian interactions.</title>
        <authorList>
            <person name="Campbell S.E."/>
            <person name="Williams T.A."/>
            <person name="Yousuf A."/>
            <person name="Soanes D.M."/>
            <person name="Paszkiewicz K.H."/>
            <person name="Williams B.A.P."/>
        </authorList>
    </citation>
    <scope>NUCLEOTIDE SEQUENCE [LARGE SCALE GENOMIC DNA]</scope>
    <source>
        <strain evidence="15">42_110</strain>
    </source>
</reference>
<dbReference type="InterPro" id="IPR002464">
    <property type="entry name" value="DNA/RNA_helicase_DEAH_CS"/>
</dbReference>
<dbReference type="VEuPathDB" id="MicrosporidiaDB:SLOPH_150"/>
<evidence type="ECO:0000313" key="14">
    <source>
        <dbReference type="EMBL" id="EPR79720.1"/>
    </source>
</evidence>
<keyword evidence="3 11" id="KW-0547">Nucleotide-binding</keyword>
<evidence type="ECO:0000256" key="4">
    <source>
        <dbReference type="ARBA" id="ARBA00022801"/>
    </source>
</evidence>
<organism evidence="14 15">
    <name type="scientific">Spraguea lophii (strain 42_110)</name>
    <name type="common">Microsporidian parasite</name>
    <dbReference type="NCBI Taxonomy" id="1358809"/>
    <lineage>
        <taxon>Eukaryota</taxon>
        <taxon>Fungi</taxon>
        <taxon>Fungi incertae sedis</taxon>
        <taxon>Microsporidia</taxon>
        <taxon>Spragueidae</taxon>
        <taxon>Spraguea</taxon>
    </lineage>
</organism>
<dbReference type="InterPro" id="IPR004589">
    <property type="entry name" value="DNA_helicase_ATP-dep_RecQ"/>
</dbReference>
<evidence type="ECO:0000256" key="6">
    <source>
        <dbReference type="ARBA" id="ARBA00022840"/>
    </source>
</evidence>
<proteinExistence type="inferred from homology"/>
<dbReference type="GO" id="GO:0005634">
    <property type="term" value="C:nucleus"/>
    <property type="evidence" value="ECO:0007669"/>
    <property type="project" value="UniProtKB-SubCell"/>
</dbReference>
<keyword evidence="9 11" id="KW-0539">Nucleus</keyword>
<evidence type="ECO:0000256" key="1">
    <source>
        <dbReference type="ARBA" id="ARBA00004123"/>
    </source>
</evidence>
<evidence type="ECO:0000256" key="5">
    <source>
        <dbReference type="ARBA" id="ARBA00022806"/>
    </source>
</evidence>
<sequence length="798" mass="92748">MDLSDEEYINISHKHKQLNNKLNKDDLCMKNDRDGNDNQQVKSSIDCIINALSCSDGEIDTSYMLQQNNNEEKIEDKSEIEILKQSFSNIFNSESDSSKTKINDDSYGLTRRLKISNNEETQKITVNEEKNKDQDHTQFSFMKDCSTDDDVIIYKKEDNDLNLESENLFSMISDDIEILSDDISLRNIKYLNEQKEEIQDAYEISSISDDISISKIYSVKADEEKDDKTENNKQPDDYIVQNESQIFKSDVVIDDVCSKIDNPRQAITDINYTNENPLLYKYLKDYFDLDSFRVNQEDIVIDCINGKDVFVLMPTGGGKSLCFQLSALLSDGVTIIISPLLSLIEDQVRNLLEKNILALRLVGGMSREDVDVVYEAIKQGVVKILYVTPELFCRSERLGNLTNISRIVIDEAHCVSQWGFDFRPDYVQLADNLREINIPVIALTATANSRVEKDIVGFLKNPKIYRSSFNRKNIKYEVREKNKNTLINIVSFINAYYPNSRGIIYCTTKKECEEITDKLQDYKISAKYFHAGLSPKDRRNIQEDWSKNLKIIVATIAFGMGIDRKDVRFVIHYTLPKSVEGYYQESGRAGRDGLESISILYYSYADKRKIDFLIEQSYKNNRTFTDRKQKQDIKQRSKDELSAMIEYCENKVMCRRTLILEYFGEKFNSTNCTGCDNCKNKKKYIKIKIDKKITNHLISKVRQKDFTINQLVIECKKDMKNIKDKNTKKTHTDIFSSLSTFQYKTKIIIIERTIKKLLEKNILKEKIITNRIGYSNIYLAYNFKQCKEIEIVIEEEYK</sequence>
<dbReference type="Gene3D" id="3.40.50.300">
    <property type="entry name" value="P-loop containing nucleotide triphosphate hydrolases"/>
    <property type="match status" value="2"/>
</dbReference>
<dbReference type="Proteomes" id="UP000014978">
    <property type="component" value="Unassembled WGS sequence"/>
</dbReference>
<dbReference type="EMBL" id="ATCN01000140">
    <property type="protein sequence ID" value="EPR79720.1"/>
    <property type="molecule type" value="Genomic_DNA"/>
</dbReference>
<dbReference type="SMART" id="SM00490">
    <property type="entry name" value="HELICc"/>
    <property type="match status" value="1"/>
</dbReference>
<dbReference type="STRING" id="1358809.S7W9X7"/>
<comment type="caution">
    <text evidence="14">The sequence shown here is derived from an EMBL/GenBank/DDBJ whole genome shotgun (WGS) entry which is preliminary data.</text>
</comment>
<dbReference type="FunFam" id="3.40.50.300:FF:000340">
    <property type="entry name" value="Bloom syndrome, RecQ helicase"/>
    <property type="match status" value="1"/>
</dbReference>
<dbReference type="InterPro" id="IPR001650">
    <property type="entry name" value="Helicase_C-like"/>
</dbReference>
<feature type="domain" description="Helicase C-terminal" evidence="13">
    <location>
        <begin position="488"/>
        <end position="641"/>
    </location>
</feature>
<evidence type="ECO:0000259" key="13">
    <source>
        <dbReference type="PROSITE" id="PS51194"/>
    </source>
</evidence>
<dbReference type="Gene3D" id="1.10.10.10">
    <property type="entry name" value="Winged helix-like DNA-binding domain superfamily/Winged helix DNA-binding domain"/>
    <property type="match status" value="1"/>
</dbReference>
<dbReference type="PROSITE" id="PS51194">
    <property type="entry name" value="HELICASE_CTER"/>
    <property type="match status" value="1"/>
</dbReference>
<gene>
    <name evidence="14" type="ORF">SLOPH_150</name>
</gene>
<dbReference type="InterPro" id="IPR036388">
    <property type="entry name" value="WH-like_DNA-bd_sf"/>
</dbReference>
<comment type="catalytic activity">
    <reaction evidence="10 11">
        <text>Couples ATP hydrolysis with the unwinding of duplex DNA by translocating in the 3'-5' direction.</text>
        <dbReference type="EC" id="5.6.2.4"/>
    </reaction>
</comment>
<dbReference type="EC" id="5.6.2.4" evidence="11"/>
<dbReference type="GO" id="GO:0005694">
    <property type="term" value="C:chromosome"/>
    <property type="evidence" value="ECO:0007669"/>
    <property type="project" value="TreeGrafter"/>
</dbReference>
<dbReference type="GO" id="GO:0009378">
    <property type="term" value="F:four-way junction helicase activity"/>
    <property type="evidence" value="ECO:0007669"/>
    <property type="project" value="TreeGrafter"/>
</dbReference>
<dbReference type="CDD" id="cd18794">
    <property type="entry name" value="SF2_C_RecQ"/>
    <property type="match status" value="1"/>
</dbReference>
<dbReference type="PANTHER" id="PTHR13710:SF153">
    <property type="entry name" value="RECQ-LIKE DNA HELICASE BLM"/>
    <property type="match status" value="1"/>
</dbReference>
<dbReference type="PROSITE" id="PS00690">
    <property type="entry name" value="DEAH_ATP_HELICASE"/>
    <property type="match status" value="1"/>
</dbReference>
<comment type="similarity">
    <text evidence="2 11">Belongs to the helicase family. RecQ subfamily.</text>
</comment>
<evidence type="ECO:0000256" key="10">
    <source>
        <dbReference type="ARBA" id="ARBA00034617"/>
    </source>
</evidence>
<dbReference type="SUPFAM" id="SSF52540">
    <property type="entry name" value="P-loop containing nucleoside triphosphate hydrolases"/>
    <property type="match status" value="1"/>
</dbReference>
<dbReference type="OrthoDB" id="10261556at2759"/>
<accession>S7W9X7</accession>
<dbReference type="GO" id="GO:0003677">
    <property type="term" value="F:DNA binding"/>
    <property type="evidence" value="ECO:0007669"/>
    <property type="project" value="UniProtKB-KW"/>
</dbReference>
<dbReference type="Pfam" id="PF16124">
    <property type="entry name" value="RecQ_Zn_bind"/>
    <property type="match status" value="1"/>
</dbReference>
<evidence type="ECO:0000256" key="2">
    <source>
        <dbReference type="ARBA" id="ARBA00005446"/>
    </source>
</evidence>
<protein>
    <recommendedName>
        <fullName evidence="11">ATP-dependent DNA helicase</fullName>
        <ecNumber evidence="11">5.6.2.4</ecNumber>
    </recommendedName>
</protein>
<evidence type="ECO:0000256" key="8">
    <source>
        <dbReference type="ARBA" id="ARBA00023235"/>
    </source>
</evidence>
<dbReference type="InParanoid" id="S7W9X7"/>
<dbReference type="PANTHER" id="PTHR13710">
    <property type="entry name" value="DNA HELICASE RECQ FAMILY MEMBER"/>
    <property type="match status" value="1"/>
</dbReference>
<dbReference type="InterPro" id="IPR014001">
    <property type="entry name" value="Helicase_ATP-bd"/>
</dbReference>
<evidence type="ECO:0000256" key="11">
    <source>
        <dbReference type="RuleBase" id="RU364117"/>
    </source>
</evidence>
<dbReference type="NCBIfam" id="TIGR00614">
    <property type="entry name" value="recQ_fam"/>
    <property type="match status" value="1"/>
</dbReference>
<evidence type="ECO:0000259" key="12">
    <source>
        <dbReference type="PROSITE" id="PS51192"/>
    </source>
</evidence>
<keyword evidence="8" id="KW-0413">Isomerase</keyword>
<feature type="domain" description="Helicase ATP-binding" evidence="12">
    <location>
        <begin position="300"/>
        <end position="465"/>
    </location>
</feature>
<evidence type="ECO:0000256" key="7">
    <source>
        <dbReference type="ARBA" id="ARBA00023125"/>
    </source>
</evidence>
<dbReference type="GO" id="GO:0043138">
    <property type="term" value="F:3'-5' DNA helicase activity"/>
    <property type="evidence" value="ECO:0007669"/>
    <property type="project" value="UniProtKB-EC"/>
</dbReference>
<dbReference type="GO" id="GO:0005524">
    <property type="term" value="F:ATP binding"/>
    <property type="evidence" value="ECO:0007669"/>
    <property type="project" value="UniProtKB-KW"/>
</dbReference>
<comment type="catalytic activity">
    <reaction evidence="11">
        <text>ATP + H2O = ADP + phosphate + H(+)</text>
        <dbReference type="Rhea" id="RHEA:13065"/>
        <dbReference type="ChEBI" id="CHEBI:15377"/>
        <dbReference type="ChEBI" id="CHEBI:15378"/>
        <dbReference type="ChEBI" id="CHEBI:30616"/>
        <dbReference type="ChEBI" id="CHEBI:43474"/>
        <dbReference type="ChEBI" id="CHEBI:456216"/>
    </reaction>
</comment>
<dbReference type="AlphaFoldDB" id="S7W9X7"/>
<dbReference type="Pfam" id="PF00270">
    <property type="entry name" value="DEAD"/>
    <property type="match status" value="1"/>
</dbReference>
<dbReference type="Pfam" id="PF00271">
    <property type="entry name" value="Helicase_C"/>
    <property type="match status" value="1"/>
</dbReference>
<dbReference type="SMART" id="SM00487">
    <property type="entry name" value="DEXDc"/>
    <property type="match status" value="1"/>
</dbReference>
<evidence type="ECO:0000313" key="15">
    <source>
        <dbReference type="Proteomes" id="UP000014978"/>
    </source>
</evidence>
<keyword evidence="5 11" id="KW-0347">Helicase</keyword>